<dbReference type="PROSITE" id="PS51083">
    <property type="entry name" value="ZF_HIT"/>
    <property type="match status" value="1"/>
</dbReference>
<keyword evidence="1" id="KW-0863">Zinc-finger</keyword>
<dbReference type="SUPFAM" id="SSF144232">
    <property type="entry name" value="HIT/MYND zinc finger-like"/>
    <property type="match status" value="1"/>
</dbReference>
<dbReference type="Pfam" id="PF04438">
    <property type="entry name" value="zf-HIT"/>
    <property type="match status" value="1"/>
</dbReference>
<dbReference type="PANTHER" id="PTHR15555">
    <property type="entry name" value="ZINC FINGER HIT DOMAIN CONTAINING PROTEIN 2 PROTEIN FON -RELATED"/>
    <property type="match status" value="1"/>
</dbReference>
<dbReference type="PANTHER" id="PTHR15555:SF0">
    <property type="entry name" value="ZINC FINGER HIT DOMAIN-CONTAINING PROTEIN 2"/>
    <property type="match status" value="1"/>
</dbReference>
<gene>
    <name evidence="3" type="ORF">B0H16DRAFT_1721544</name>
</gene>
<comment type="caution">
    <text evidence="3">The sequence shown here is derived from an EMBL/GenBank/DDBJ whole genome shotgun (WGS) entry which is preliminary data.</text>
</comment>
<dbReference type="InterPro" id="IPR007529">
    <property type="entry name" value="Znf_HIT"/>
</dbReference>
<evidence type="ECO:0000313" key="4">
    <source>
        <dbReference type="Proteomes" id="UP001215598"/>
    </source>
</evidence>
<proteinExistence type="predicted"/>
<dbReference type="InterPro" id="IPR039646">
    <property type="entry name" value="ZNHIT2"/>
</dbReference>
<keyword evidence="1" id="KW-0862">Zinc</keyword>
<evidence type="ECO:0000313" key="3">
    <source>
        <dbReference type="EMBL" id="KAJ7757080.1"/>
    </source>
</evidence>
<evidence type="ECO:0000256" key="1">
    <source>
        <dbReference type="PROSITE-ProRule" id="PRU00453"/>
    </source>
</evidence>
<dbReference type="GO" id="GO:0008270">
    <property type="term" value="F:zinc ion binding"/>
    <property type="evidence" value="ECO:0007669"/>
    <property type="project" value="UniProtKB-UniRule"/>
</dbReference>
<organism evidence="3 4">
    <name type="scientific">Mycena metata</name>
    <dbReference type="NCBI Taxonomy" id="1033252"/>
    <lineage>
        <taxon>Eukaryota</taxon>
        <taxon>Fungi</taxon>
        <taxon>Dikarya</taxon>
        <taxon>Basidiomycota</taxon>
        <taxon>Agaricomycotina</taxon>
        <taxon>Agaricomycetes</taxon>
        <taxon>Agaricomycetidae</taxon>
        <taxon>Agaricales</taxon>
        <taxon>Marasmiineae</taxon>
        <taxon>Mycenaceae</taxon>
        <taxon>Mycena</taxon>
    </lineage>
</organism>
<dbReference type="EMBL" id="JARKIB010000045">
    <property type="protein sequence ID" value="KAJ7757080.1"/>
    <property type="molecule type" value="Genomic_DNA"/>
</dbReference>
<sequence length="411" mass="45455">MSSDHVSAPRISTALRPAEVGQAVASDTVTCGLCRRQFSKYTCPTCNVPYCSLTCFRSEAHSQCSETFYKKEVESDIRAEPSKTAQERQRMLELLKRFEEDSAAQGELGLEGEAEDDEDDLARRLQSVDLESMPPENLWAILTPAEREKFLKVMEDPSSDLAMELLASEELEVEKQDPWWSAPVIPMQDLPGPSTKRYGVPPNPIGIPSSLASPNPVGPSLIYNICAVFIAYAYITRHLSLSPLSAASESEAEAARALFSQLTPFLTSRTSKTLHPNLDSVITDLHSRLPPDSATPQLFALLLRDAAALLRPSLVVEEAEVDAGPHARALRALGDLGALFRARVHIAHKITFYAASLANPRSGKAKEAAFELQREAEMREVDLKADKVEWDRLRDDDRKGRKIEILEEGDN</sequence>
<dbReference type="Proteomes" id="UP001215598">
    <property type="component" value="Unassembled WGS sequence"/>
</dbReference>
<evidence type="ECO:0000259" key="2">
    <source>
        <dbReference type="PROSITE" id="PS51083"/>
    </source>
</evidence>
<accession>A0AAD7NEM2</accession>
<reference evidence="3" key="1">
    <citation type="submission" date="2023-03" db="EMBL/GenBank/DDBJ databases">
        <title>Massive genome expansion in bonnet fungi (Mycena s.s.) driven by repeated elements and novel gene families across ecological guilds.</title>
        <authorList>
            <consortium name="Lawrence Berkeley National Laboratory"/>
            <person name="Harder C.B."/>
            <person name="Miyauchi S."/>
            <person name="Viragh M."/>
            <person name="Kuo A."/>
            <person name="Thoen E."/>
            <person name="Andreopoulos B."/>
            <person name="Lu D."/>
            <person name="Skrede I."/>
            <person name="Drula E."/>
            <person name="Henrissat B."/>
            <person name="Morin E."/>
            <person name="Kohler A."/>
            <person name="Barry K."/>
            <person name="LaButti K."/>
            <person name="Morin E."/>
            <person name="Salamov A."/>
            <person name="Lipzen A."/>
            <person name="Mereny Z."/>
            <person name="Hegedus B."/>
            <person name="Baldrian P."/>
            <person name="Stursova M."/>
            <person name="Weitz H."/>
            <person name="Taylor A."/>
            <person name="Grigoriev I.V."/>
            <person name="Nagy L.G."/>
            <person name="Martin F."/>
            <person name="Kauserud H."/>
        </authorList>
    </citation>
    <scope>NUCLEOTIDE SEQUENCE</scope>
    <source>
        <strain evidence="3">CBHHK182m</strain>
    </source>
</reference>
<dbReference type="Gene3D" id="3.30.60.190">
    <property type="match status" value="1"/>
</dbReference>
<dbReference type="CDD" id="cd23024">
    <property type="entry name" value="zf-HIT_ZNHIT2-3"/>
    <property type="match status" value="1"/>
</dbReference>
<protein>
    <recommendedName>
        <fullName evidence="2">HIT-type domain-containing protein</fullName>
    </recommendedName>
</protein>
<keyword evidence="4" id="KW-1185">Reference proteome</keyword>
<dbReference type="AlphaFoldDB" id="A0AAD7NEM2"/>
<feature type="domain" description="HIT-type" evidence="2">
    <location>
        <begin position="31"/>
        <end position="64"/>
    </location>
</feature>
<keyword evidence="1" id="KW-0479">Metal-binding</keyword>
<name>A0AAD7NEM2_9AGAR</name>